<evidence type="ECO:0000313" key="3">
    <source>
        <dbReference type="EMBL" id="CAH0730094.1"/>
    </source>
</evidence>
<keyword evidence="1" id="KW-0175">Coiled coil</keyword>
<proteinExistence type="predicted"/>
<organism evidence="3 4">
    <name type="scientific">Brenthis ino</name>
    <name type="common">lesser marbled fritillary</name>
    <dbReference type="NCBI Taxonomy" id="405034"/>
    <lineage>
        <taxon>Eukaryota</taxon>
        <taxon>Metazoa</taxon>
        <taxon>Ecdysozoa</taxon>
        <taxon>Arthropoda</taxon>
        <taxon>Hexapoda</taxon>
        <taxon>Insecta</taxon>
        <taxon>Pterygota</taxon>
        <taxon>Neoptera</taxon>
        <taxon>Endopterygota</taxon>
        <taxon>Lepidoptera</taxon>
        <taxon>Glossata</taxon>
        <taxon>Ditrysia</taxon>
        <taxon>Papilionoidea</taxon>
        <taxon>Nymphalidae</taxon>
        <taxon>Heliconiinae</taxon>
        <taxon>Argynnini</taxon>
        <taxon>Brenthis</taxon>
    </lineage>
</organism>
<evidence type="ECO:0000256" key="1">
    <source>
        <dbReference type="SAM" id="Coils"/>
    </source>
</evidence>
<sequence>MIVCYNSLHPTEEQRWLSREEALRREAAEAREAAAGVAGAAAAGESAGAEAPAALLQQLAALQRAALERERAHAAAAAALSAQREISIDVIITGCVAAAEAALAQAREHAQAQAGERAAAAHAQEERARRLERELARLGALLQEKTLELDRLREESEREISELRARVSETDAQLAAERAALDAERRRNVILQEQVSARGDVSPAPSASSDTFAASFWHSEEPPGAGGAGGAGVLGVEEQLAALTRREGSRRGRDAALTALAAERRALAGRLAAAHLRLQEYQNVQEQYDALLQMYGEKEEQLEELRLDLHDVTQLYKAQLADLIHLRQAQQPR</sequence>
<feature type="coiled-coil region" evidence="1">
    <location>
        <begin position="281"/>
        <end position="315"/>
    </location>
</feature>
<dbReference type="OrthoDB" id="74178at2759"/>
<dbReference type="AlphaFoldDB" id="A0A8J9YGL5"/>
<dbReference type="Proteomes" id="UP000838878">
    <property type="component" value="Chromosome 8"/>
</dbReference>
<feature type="domain" description="TATA element modulatory factor 1 TATA binding" evidence="2">
    <location>
        <begin position="250"/>
        <end position="322"/>
    </location>
</feature>
<dbReference type="Pfam" id="PF12325">
    <property type="entry name" value="TMF_TATA_bd"/>
    <property type="match status" value="1"/>
</dbReference>
<evidence type="ECO:0000313" key="4">
    <source>
        <dbReference type="Proteomes" id="UP000838878"/>
    </source>
</evidence>
<dbReference type="InterPro" id="IPR022091">
    <property type="entry name" value="TMF_TATA-bd"/>
</dbReference>
<gene>
    <name evidence="3" type="ORF">BINO364_LOCUS15113</name>
</gene>
<name>A0A8J9YGL5_9NEOP</name>
<feature type="coiled-coil region" evidence="1">
    <location>
        <begin position="121"/>
        <end position="194"/>
    </location>
</feature>
<feature type="non-terminal residue" evidence="3">
    <location>
        <position position="333"/>
    </location>
</feature>
<protein>
    <recommendedName>
        <fullName evidence="2">TATA element modulatory factor 1 TATA binding domain-containing protein</fullName>
    </recommendedName>
</protein>
<accession>A0A8J9YGL5</accession>
<dbReference type="EMBL" id="OV170228">
    <property type="protein sequence ID" value="CAH0730094.1"/>
    <property type="molecule type" value="Genomic_DNA"/>
</dbReference>
<keyword evidence="4" id="KW-1185">Reference proteome</keyword>
<reference evidence="3" key="1">
    <citation type="submission" date="2021-12" db="EMBL/GenBank/DDBJ databases">
        <authorList>
            <person name="Martin H S."/>
        </authorList>
    </citation>
    <scope>NUCLEOTIDE SEQUENCE</scope>
</reference>
<evidence type="ECO:0000259" key="2">
    <source>
        <dbReference type="Pfam" id="PF12325"/>
    </source>
</evidence>